<dbReference type="PANTHER" id="PTHR31684">
    <property type="entry name" value="COILED-COIL DOMAIN-CONTAINING PROTEIN 43"/>
    <property type="match status" value="1"/>
</dbReference>
<dbReference type="AlphaFoldDB" id="A0A401PKH1"/>
<feature type="compositionally biased region" description="Basic residues" evidence="4">
    <location>
        <begin position="203"/>
        <end position="215"/>
    </location>
</feature>
<feature type="region of interest" description="Disordered" evidence="4">
    <location>
        <begin position="170"/>
        <end position="215"/>
    </location>
</feature>
<dbReference type="OMA" id="KFLFRNT"/>
<evidence type="ECO:0000313" key="7">
    <source>
        <dbReference type="Proteomes" id="UP000288216"/>
    </source>
</evidence>
<evidence type="ECO:0000256" key="2">
    <source>
        <dbReference type="ARBA" id="ARBA00016648"/>
    </source>
</evidence>
<feature type="region of interest" description="Disordered" evidence="4">
    <location>
        <begin position="128"/>
        <end position="153"/>
    </location>
</feature>
<name>A0A401PKH1_SCYTO</name>
<dbReference type="Proteomes" id="UP000288216">
    <property type="component" value="Unassembled WGS sequence"/>
</dbReference>
<feature type="compositionally biased region" description="Basic and acidic residues" evidence="4">
    <location>
        <begin position="170"/>
        <end position="202"/>
    </location>
</feature>
<comment type="similarity">
    <text evidence="1">Belongs to the CCDC43 family.</text>
</comment>
<reference evidence="6 7" key="1">
    <citation type="journal article" date="2018" name="Nat. Ecol. Evol.">
        <title>Shark genomes provide insights into elasmobranch evolution and the origin of vertebrates.</title>
        <authorList>
            <person name="Hara Y"/>
            <person name="Yamaguchi K"/>
            <person name="Onimaru K"/>
            <person name="Kadota M"/>
            <person name="Koyanagi M"/>
            <person name="Keeley SD"/>
            <person name="Tatsumi K"/>
            <person name="Tanaka K"/>
            <person name="Motone F"/>
            <person name="Kageyama Y"/>
            <person name="Nozu R"/>
            <person name="Adachi N"/>
            <person name="Nishimura O"/>
            <person name="Nakagawa R"/>
            <person name="Tanegashima C"/>
            <person name="Kiyatake I"/>
            <person name="Matsumoto R"/>
            <person name="Murakumo K"/>
            <person name="Nishida K"/>
            <person name="Terakita A"/>
            <person name="Kuratani S"/>
            <person name="Sato K"/>
            <person name="Hyodo S Kuraku.S."/>
        </authorList>
    </citation>
    <scope>NUCLEOTIDE SEQUENCE [LARGE SCALE GENOMIC DNA]</scope>
</reference>
<dbReference type="EMBL" id="BFAA01000686">
    <property type="protein sequence ID" value="GCB73605.1"/>
    <property type="molecule type" value="Genomic_DNA"/>
</dbReference>
<evidence type="ECO:0000256" key="3">
    <source>
        <dbReference type="ARBA" id="ARBA00023054"/>
    </source>
</evidence>
<dbReference type="STRING" id="75743.A0A401PKH1"/>
<dbReference type="InterPro" id="IPR037666">
    <property type="entry name" value="CCDC43"/>
</dbReference>
<evidence type="ECO:0000259" key="5">
    <source>
        <dbReference type="Pfam" id="PF26091"/>
    </source>
</evidence>
<organism evidence="6 7">
    <name type="scientific">Scyliorhinus torazame</name>
    <name type="common">Cloudy catshark</name>
    <name type="synonym">Catulus torazame</name>
    <dbReference type="NCBI Taxonomy" id="75743"/>
    <lineage>
        <taxon>Eukaryota</taxon>
        <taxon>Metazoa</taxon>
        <taxon>Chordata</taxon>
        <taxon>Craniata</taxon>
        <taxon>Vertebrata</taxon>
        <taxon>Chondrichthyes</taxon>
        <taxon>Elasmobranchii</taxon>
        <taxon>Galeomorphii</taxon>
        <taxon>Galeoidea</taxon>
        <taxon>Carcharhiniformes</taxon>
        <taxon>Scyliorhinidae</taxon>
        <taxon>Scyliorhinus</taxon>
    </lineage>
</organism>
<sequence length="215" mass="24403">MAAPSGDVAAGFGAWLSKRLEELEIDEDVYGSYINGILREEESEEEKSEALQAILSAFMDEDSLAIICKEIIQKWSETTNNLSQEKNVEDEVHAIASMIEKQAQIVVKQKDASEEEKSRKAAVLAQYANITDEEDEDEEARATSGSFNFDSDKSLFKNTNVEAVLVAKKAEREKARGDAQKKKEQDKLQREKDKLAKQERKEKEKKRTQKGERKR</sequence>
<comment type="caution">
    <text evidence="6">The sequence shown here is derived from an EMBL/GenBank/DDBJ whole genome shotgun (WGS) entry which is preliminary data.</text>
</comment>
<gene>
    <name evidence="6" type="ORF">scyTo_0002685</name>
</gene>
<accession>A0A401PKH1</accession>
<dbReference type="OrthoDB" id="2187466at2759"/>
<dbReference type="Pfam" id="PF26091">
    <property type="entry name" value="PWI_CCDC43"/>
    <property type="match status" value="1"/>
</dbReference>
<protein>
    <recommendedName>
        <fullName evidence="2">Coiled-coil domain-containing protein 43</fullName>
    </recommendedName>
</protein>
<keyword evidence="3" id="KW-0175">Coiled coil</keyword>
<evidence type="ECO:0000313" key="6">
    <source>
        <dbReference type="EMBL" id="GCB73605.1"/>
    </source>
</evidence>
<evidence type="ECO:0000256" key="4">
    <source>
        <dbReference type="SAM" id="MobiDB-lite"/>
    </source>
</evidence>
<keyword evidence="7" id="KW-1185">Reference proteome</keyword>
<dbReference type="InterPro" id="IPR058771">
    <property type="entry name" value="PWI_CCDC43"/>
</dbReference>
<proteinExistence type="inferred from homology"/>
<dbReference type="PANTHER" id="PTHR31684:SF2">
    <property type="entry name" value="COILED-COIL DOMAIN-CONTAINING PROTEIN 43"/>
    <property type="match status" value="1"/>
</dbReference>
<feature type="domain" description="CCDC43 PWI-like" evidence="5">
    <location>
        <begin position="10"/>
        <end position="80"/>
    </location>
</feature>
<evidence type="ECO:0000256" key="1">
    <source>
        <dbReference type="ARBA" id="ARBA00005305"/>
    </source>
</evidence>